<dbReference type="PANTHER" id="PTHR30352:SF5">
    <property type="entry name" value="PYRUVATE FORMATE-LYASE 1-ACTIVATING ENZYME"/>
    <property type="match status" value="1"/>
</dbReference>
<dbReference type="CDD" id="cd01335">
    <property type="entry name" value="Radical_SAM"/>
    <property type="match status" value="1"/>
</dbReference>
<dbReference type="GO" id="GO:0046872">
    <property type="term" value="F:metal ion binding"/>
    <property type="evidence" value="ECO:0007669"/>
    <property type="project" value="UniProtKB-KW"/>
</dbReference>
<evidence type="ECO:0000259" key="7">
    <source>
        <dbReference type="PROSITE" id="PS51918"/>
    </source>
</evidence>
<dbReference type="Pfam" id="PF04055">
    <property type="entry name" value="Radical_SAM"/>
    <property type="match status" value="1"/>
</dbReference>
<gene>
    <name evidence="8" type="ORF">242</name>
</gene>
<dbReference type="GO" id="GO:0003824">
    <property type="term" value="F:catalytic activity"/>
    <property type="evidence" value="ECO:0007669"/>
    <property type="project" value="InterPro"/>
</dbReference>
<evidence type="ECO:0000256" key="6">
    <source>
        <dbReference type="ARBA" id="ARBA00023014"/>
    </source>
</evidence>
<dbReference type="Gene3D" id="3.20.20.70">
    <property type="entry name" value="Aldolase class I"/>
    <property type="match status" value="1"/>
</dbReference>
<sequence length="417" mass="46152">MFLTVYANPQGEVLEHPGMVMLGRSGMDWVVPEKEEMILLPKGASLVSIPAYLPVGLEGGEHVNCLEREPGNGSSPVVAVAALLPQGFTRTLLPACVSPGKDEVLPLLGYAAVGLLNDELWVAAVQSDEHRKWHPRYYNTAGLPGRINGLLKKYPDNRILRQLARCSLQYSCYTAQNLFYGRWEAGIPTMAACNADCIGCISESHLDIDSPQNRLDFNPSVQEIYELALEHLIHAREGIISFGQGCEGEPSLNADKLSRAIRKVRAQTERGTINMNSNAGYTEGIKKMCAAGLDSLRVTLFSCQEKNYDIYHRPQNYSLQDVLDSISFAHDYGVQVSLNLLTFPGFTDREDEIEALLELLIRKQVDMVQFRNLNIDPRELLARVPAGGEALGIKNFIDILQSEIPGLKIGSYSHPVR</sequence>
<dbReference type="SFLD" id="SFLDS00029">
    <property type="entry name" value="Radical_SAM"/>
    <property type="match status" value="1"/>
</dbReference>
<dbReference type="STRING" id="690567.242"/>
<dbReference type="InterPro" id="IPR007197">
    <property type="entry name" value="rSAM"/>
</dbReference>
<evidence type="ECO:0000256" key="5">
    <source>
        <dbReference type="ARBA" id="ARBA00023004"/>
    </source>
</evidence>
<dbReference type="OrthoDB" id="9764628at2"/>
<dbReference type="InterPro" id="IPR034457">
    <property type="entry name" value="Organic_radical-activating"/>
</dbReference>
<dbReference type="PROSITE" id="PS51918">
    <property type="entry name" value="RADICAL_SAM"/>
    <property type="match status" value="1"/>
</dbReference>
<keyword evidence="9" id="KW-1185">Reference proteome</keyword>
<dbReference type="SUPFAM" id="SSF102114">
    <property type="entry name" value="Radical SAM enzymes"/>
    <property type="match status" value="1"/>
</dbReference>
<keyword evidence="2" id="KW-0004">4Fe-4S</keyword>
<evidence type="ECO:0000313" key="9">
    <source>
        <dbReference type="Proteomes" id="UP000045545"/>
    </source>
</evidence>
<protein>
    <submittedName>
        <fullName evidence="8">Elongator protein 3/MiaB/NifB</fullName>
    </submittedName>
</protein>
<reference evidence="8 9" key="1">
    <citation type="submission" date="2015-03" db="EMBL/GenBank/DDBJ databases">
        <authorList>
            <person name="Murphy D."/>
        </authorList>
    </citation>
    <scope>NUCLEOTIDE SEQUENCE [LARGE SCALE GENOMIC DNA]</scope>
    <source>
        <strain evidence="8 9">OL-4</strain>
    </source>
</reference>
<dbReference type="RefSeq" id="WP_046494878.1">
    <property type="nucleotide sequence ID" value="NZ_CGIH01000004.1"/>
</dbReference>
<dbReference type="SFLD" id="SFLDG01109">
    <property type="entry name" value="Uncharacterised_Radical_SAM_Su"/>
    <property type="match status" value="1"/>
</dbReference>
<proteinExistence type="predicted"/>
<keyword evidence="3" id="KW-0949">S-adenosyl-L-methionine</keyword>
<keyword evidence="5" id="KW-0408">Iron</keyword>
<feature type="domain" description="Radical SAM core" evidence="7">
    <location>
        <begin position="179"/>
        <end position="408"/>
    </location>
</feature>
<evidence type="ECO:0000256" key="2">
    <source>
        <dbReference type="ARBA" id="ARBA00022485"/>
    </source>
</evidence>
<keyword evidence="6" id="KW-0411">Iron-sulfur</keyword>
<dbReference type="EMBL" id="CGIH01000004">
    <property type="protein sequence ID" value="CFX02499.1"/>
    <property type="molecule type" value="Genomic_DNA"/>
</dbReference>
<accession>A0A0E4C7K4</accession>
<comment type="cofactor">
    <cofactor evidence="1">
        <name>[4Fe-4S] cluster</name>
        <dbReference type="ChEBI" id="CHEBI:49883"/>
    </cofactor>
</comment>
<evidence type="ECO:0000256" key="3">
    <source>
        <dbReference type="ARBA" id="ARBA00022691"/>
    </source>
</evidence>
<dbReference type="PANTHER" id="PTHR30352">
    <property type="entry name" value="PYRUVATE FORMATE-LYASE-ACTIVATING ENZYME"/>
    <property type="match status" value="1"/>
</dbReference>
<evidence type="ECO:0000313" key="8">
    <source>
        <dbReference type="EMBL" id="CFX02499.1"/>
    </source>
</evidence>
<organism evidence="8 9">
    <name type="scientific">Syntrophomonas zehnderi OL-4</name>
    <dbReference type="NCBI Taxonomy" id="690567"/>
    <lineage>
        <taxon>Bacteria</taxon>
        <taxon>Bacillati</taxon>
        <taxon>Bacillota</taxon>
        <taxon>Clostridia</taxon>
        <taxon>Eubacteriales</taxon>
        <taxon>Syntrophomonadaceae</taxon>
        <taxon>Syntrophomonas</taxon>
    </lineage>
</organism>
<dbReference type="GO" id="GO:0051539">
    <property type="term" value="F:4 iron, 4 sulfur cluster binding"/>
    <property type="evidence" value="ECO:0007669"/>
    <property type="project" value="UniProtKB-KW"/>
</dbReference>
<evidence type="ECO:0000256" key="4">
    <source>
        <dbReference type="ARBA" id="ARBA00022723"/>
    </source>
</evidence>
<dbReference type="SMART" id="SM00729">
    <property type="entry name" value="Elp3"/>
    <property type="match status" value="1"/>
</dbReference>
<keyword evidence="4" id="KW-0479">Metal-binding</keyword>
<dbReference type="Proteomes" id="UP000045545">
    <property type="component" value="Unassembled WGS sequence"/>
</dbReference>
<dbReference type="InterPro" id="IPR058240">
    <property type="entry name" value="rSAM_sf"/>
</dbReference>
<dbReference type="InterPro" id="IPR013785">
    <property type="entry name" value="Aldolase_TIM"/>
</dbReference>
<dbReference type="AlphaFoldDB" id="A0A0E4C7K4"/>
<name>A0A0E4C7K4_9FIRM</name>
<evidence type="ECO:0000256" key="1">
    <source>
        <dbReference type="ARBA" id="ARBA00001966"/>
    </source>
</evidence>
<dbReference type="InterPro" id="IPR006638">
    <property type="entry name" value="Elp3/MiaA/NifB-like_rSAM"/>
</dbReference>